<evidence type="ECO:0000256" key="2">
    <source>
        <dbReference type="ARBA" id="ARBA00012052"/>
    </source>
</evidence>
<feature type="active site" evidence="9">
    <location>
        <position position="30"/>
    </location>
</feature>
<evidence type="ECO:0000256" key="10">
    <source>
        <dbReference type="SAM" id="Coils"/>
    </source>
</evidence>
<keyword evidence="14" id="KW-1185">Reference proteome</keyword>
<dbReference type="AlphaFoldDB" id="F2BWX5"/>
<dbReference type="HOGENOM" id="CLU_053057_1_1_9"/>
<keyword evidence="5 9" id="KW-0547">Nucleotide-binding</keyword>
<dbReference type="NCBIfam" id="TIGR00154">
    <property type="entry name" value="ispE"/>
    <property type="match status" value="1"/>
</dbReference>
<dbReference type="STRING" id="888062.HMPREF9083_0693"/>
<comment type="catalytic activity">
    <reaction evidence="9">
        <text>4-CDP-2-C-methyl-D-erythritol + ATP = 4-CDP-2-C-methyl-D-erythritol 2-phosphate + ADP + H(+)</text>
        <dbReference type="Rhea" id="RHEA:18437"/>
        <dbReference type="ChEBI" id="CHEBI:15378"/>
        <dbReference type="ChEBI" id="CHEBI:30616"/>
        <dbReference type="ChEBI" id="CHEBI:57823"/>
        <dbReference type="ChEBI" id="CHEBI:57919"/>
        <dbReference type="ChEBI" id="CHEBI:456216"/>
        <dbReference type="EC" id="2.7.1.148"/>
    </reaction>
</comment>
<dbReference type="InterPro" id="IPR014721">
    <property type="entry name" value="Ribsml_uS5_D2-typ_fold_subgr"/>
</dbReference>
<evidence type="ECO:0000256" key="1">
    <source>
        <dbReference type="ARBA" id="ARBA00009684"/>
    </source>
</evidence>
<evidence type="ECO:0000256" key="6">
    <source>
        <dbReference type="ARBA" id="ARBA00022777"/>
    </source>
</evidence>
<dbReference type="PANTHER" id="PTHR43527">
    <property type="entry name" value="4-DIPHOSPHOCYTIDYL-2-C-METHYL-D-ERYTHRITOL KINASE, CHLOROPLASTIC"/>
    <property type="match status" value="1"/>
</dbReference>
<feature type="coiled-coil region" evidence="10">
    <location>
        <begin position="233"/>
        <end position="260"/>
    </location>
</feature>
<dbReference type="InterPro" id="IPR013750">
    <property type="entry name" value="GHMP_kinase_C_dom"/>
</dbReference>
<dbReference type="Pfam" id="PF08544">
    <property type="entry name" value="GHMP_kinases_C"/>
    <property type="match status" value="1"/>
</dbReference>
<evidence type="ECO:0000259" key="12">
    <source>
        <dbReference type="Pfam" id="PF08544"/>
    </source>
</evidence>
<evidence type="ECO:0000256" key="5">
    <source>
        <dbReference type="ARBA" id="ARBA00022741"/>
    </source>
</evidence>
<reference evidence="13 14" key="1">
    <citation type="submission" date="2011-02" db="EMBL/GenBank/DDBJ databases">
        <authorList>
            <person name="Muzny D."/>
            <person name="Qin X."/>
            <person name="Deng J."/>
            <person name="Jiang H."/>
            <person name="Liu Y."/>
            <person name="Qu J."/>
            <person name="Song X.-Z."/>
            <person name="Zhang L."/>
            <person name="Thornton R."/>
            <person name="Coyle M."/>
            <person name="Francisco L."/>
            <person name="Jackson L."/>
            <person name="Javaid M."/>
            <person name="Korchina V."/>
            <person name="Kovar C."/>
            <person name="Mata R."/>
            <person name="Mathew T."/>
            <person name="Ngo R."/>
            <person name="Nguyen L."/>
            <person name="Nguyen N."/>
            <person name="Okwuonu G."/>
            <person name="Ongeri F."/>
            <person name="Pham C."/>
            <person name="Simmons D."/>
            <person name="Wilczek-Boney K."/>
            <person name="Hale W."/>
            <person name="Jakkamsetti A."/>
            <person name="Pham P."/>
            <person name="Ruth R."/>
            <person name="San Lucas F."/>
            <person name="Warren J."/>
            <person name="Zhang J."/>
            <person name="Zhao Z."/>
            <person name="Zhou C."/>
            <person name="Zhu D."/>
            <person name="Lee S."/>
            <person name="Bess C."/>
            <person name="Blankenburg K."/>
            <person name="Forbes L."/>
            <person name="Fu Q."/>
            <person name="Gubbala S."/>
            <person name="Hirani K."/>
            <person name="Jayaseelan J.C."/>
            <person name="Lara F."/>
            <person name="Munidasa M."/>
            <person name="Palculict T."/>
            <person name="Patil S."/>
            <person name="Pu L.-L."/>
            <person name="Saada N."/>
            <person name="Tang L."/>
            <person name="Weissenberger G."/>
            <person name="Zhu Y."/>
            <person name="Hemphill L."/>
            <person name="Shang Y."/>
            <person name="Youmans B."/>
            <person name="Ayvaz T."/>
            <person name="Ross M."/>
            <person name="Santibanez J."/>
            <person name="Aqrawi P."/>
            <person name="Gross S."/>
            <person name="Joshi V."/>
            <person name="Fowler G."/>
            <person name="Nazareth L."/>
            <person name="Reid J."/>
            <person name="Worley K."/>
            <person name="Petrosino J."/>
            <person name="Highlander S."/>
            <person name="Gibbs R."/>
        </authorList>
    </citation>
    <scope>NUCLEOTIDE SEQUENCE [LARGE SCALE GENOMIC DNA]</scope>
    <source>
        <strain evidence="13 14">DSM 19965</strain>
    </source>
</reference>
<evidence type="ECO:0000256" key="8">
    <source>
        <dbReference type="ARBA" id="ARBA00032554"/>
    </source>
</evidence>
<dbReference type="InterPro" id="IPR004424">
    <property type="entry name" value="IspE"/>
</dbReference>
<evidence type="ECO:0000256" key="3">
    <source>
        <dbReference type="ARBA" id="ARBA00017473"/>
    </source>
</evidence>
<dbReference type="InterPro" id="IPR036554">
    <property type="entry name" value="GHMP_kinase_C_sf"/>
</dbReference>
<dbReference type="PANTHER" id="PTHR43527:SF2">
    <property type="entry name" value="4-DIPHOSPHOCYTIDYL-2-C-METHYL-D-ERYTHRITOL KINASE, CHLOROPLASTIC"/>
    <property type="match status" value="1"/>
</dbReference>
<dbReference type="Gene3D" id="3.30.230.10">
    <property type="match status" value="1"/>
</dbReference>
<feature type="domain" description="GHMP kinase N-terminal" evidence="11">
    <location>
        <begin position="84"/>
        <end position="162"/>
    </location>
</feature>
<comment type="pathway">
    <text evidence="9">Isoprenoid biosynthesis; isopentenyl diphosphate biosynthesis via DXP pathway; isopentenyl diphosphate from 1-deoxy-D-xylulose 5-phosphate: step 3/6.</text>
</comment>
<keyword evidence="10" id="KW-0175">Coiled coil</keyword>
<keyword evidence="9" id="KW-0414">Isoprene biosynthesis</keyword>
<dbReference type="SUPFAM" id="SSF55060">
    <property type="entry name" value="GHMP Kinase, C-terminal domain"/>
    <property type="match status" value="1"/>
</dbReference>
<evidence type="ECO:0000259" key="11">
    <source>
        <dbReference type="Pfam" id="PF00288"/>
    </source>
</evidence>
<dbReference type="PIRSF" id="PIRSF010376">
    <property type="entry name" value="IspE"/>
    <property type="match status" value="1"/>
</dbReference>
<comment type="similarity">
    <text evidence="1 9">Belongs to the GHMP kinase family. IspE subfamily.</text>
</comment>
<dbReference type="eggNOG" id="COG1947">
    <property type="taxonomic scope" value="Bacteria"/>
</dbReference>
<dbReference type="EMBL" id="AFBB01000012">
    <property type="protein sequence ID" value="EGF14242.1"/>
    <property type="molecule type" value="Genomic_DNA"/>
</dbReference>
<keyword evidence="4 9" id="KW-0808">Transferase</keyword>
<name>F2BWX5_9FIRM</name>
<feature type="domain" description="GHMP kinase C-terminal" evidence="12">
    <location>
        <begin position="217"/>
        <end position="289"/>
    </location>
</feature>
<evidence type="ECO:0000256" key="9">
    <source>
        <dbReference type="HAMAP-Rule" id="MF_00061"/>
    </source>
</evidence>
<dbReference type="GO" id="GO:0005524">
    <property type="term" value="F:ATP binding"/>
    <property type="evidence" value="ECO:0007669"/>
    <property type="project" value="UniProtKB-UniRule"/>
</dbReference>
<gene>
    <name evidence="9" type="primary">ispE</name>
    <name evidence="13" type="ORF">HMPREF9083_0693</name>
</gene>
<organism evidence="13 14">
    <name type="scientific">Dialister micraerophilus DSM 19965</name>
    <dbReference type="NCBI Taxonomy" id="888062"/>
    <lineage>
        <taxon>Bacteria</taxon>
        <taxon>Bacillati</taxon>
        <taxon>Bacillota</taxon>
        <taxon>Negativicutes</taxon>
        <taxon>Veillonellales</taxon>
        <taxon>Veillonellaceae</taxon>
        <taxon>Dialister</taxon>
    </lineage>
</organism>
<evidence type="ECO:0000256" key="4">
    <source>
        <dbReference type="ARBA" id="ARBA00022679"/>
    </source>
</evidence>
<dbReference type="Pfam" id="PF00288">
    <property type="entry name" value="GHMP_kinases_N"/>
    <property type="match status" value="1"/>
</dbReference>
<comment type="caution">
    <text evidence="13">The sequence shown here is derived from an EMBL/GenBank/DDBJ whole genome shotgun (WGS) entry which is preliminary data.</text>
</comment>
<dbReference type="GO" id="GO:0050515">
    <property type="term" value="F:4-(cytidine 5'-diphospho)-2-C-methyl-D-erythritol kinase activity"/>
    <property type="evidence" value="ECO:0007669"/>
    <property type="project" value="UniProtKB-UniRule"/>
</dbReference>
<dbReference type="GO" id="GO:0019288">
    <property type="term" value="P:isopentenyl diphosphate biosynthetic process, methylerythritol 4-phosphate pathway"/>
    <property type="evidence" value="ECO:0007669"/>
    <property type="project" value="UniProtKB-UniRule"/>
</dbReference>
<keyword evidence="6 9" id="KW-0418">Kinase</keyword>
<dbReference type="GO" id="GO:0016114">
    <property type="term" value="P:terpenoid biosynthetic process"/>
    <property type="evidence" value="ECO:0007669"/>
    <property type="project" value="UniProtKB-UniRule"/>
</dbReference>
<feature type="active site" evidence="9">
    <location>
        <position position="154"/>
    </location>
</feature>
<dbReference type="HAMAP" id="MF_00061">
    <property type="entry name" value="IspE"/>
    <property type="match status" value="1"/>
</dbReference>
<comment type="function">
    <text evidence="9">Catalyzes the phosphorylation of the position 2 hydroxy group of 4-diphosphocytidyl-2C-methyl-D-erythritol.</text>
</comment>
<protein>
    <recommendedName>
        <fullName evidence="3 9">4-diphosphocytidyl-2-C-methyl-D-erythritol kinase</fullName>
        <shortName evidence="9">CMK</shortName>
        <ecNumber evidence="2 9">2.7.1.148</ecNumber>
    </recommendedName>
    <alternativeName>
        <fullName evidence="8 9">4-(cytidine-5'-diphospho)-2-C-methyl-D-erythritol kinase</fullName>
    </alternativeName>
</protein>
<dbReference type="Proteomes" id="UP000003503">
    <property type="component" value="Unassembled WGS sequence"/>
</dbReference>
<dbReference type="Gene3D" id="3.30.70.890">
    <property type="entry name" value="GHMP kinase, C-terminal domain"/>
    <property type="match status" value="1"/>
</dbReference>
<feature type="binding site" evidence="9">
    <location>
        <begin position="112"/>
        <end position="122"/>
    </location>
    <ligand>
        <name>ATP</name>
        <dbReference type="ChEBI" id="CHEBI:30616"/>
    </ligand>
</feature>
<accession>F2BWX5</accession>
<dbReference type="UniPathway" id="UPA00056">
    <property type="reaction ID" value="UER00094"/>
</dbReference>
<keyword evidence="7 9" id="KW-0067">ATP-binding</keyword>
<proteinExistence type="inferred from homology"/>
<dbReference type="InterPro" id="IPR006204">
    <property type="entry name" value="GHMP_kinase_N_dom"/>
</dbReference>
<dbReference type="InterPro" id="IPR020568">
    <property type="entry name" value="Ribosomal_Su5_D2-typ_SF"/>
</dbReference>
<sequence length="301" mass="34695">MSEKKHSKKQRNFLKHNRKMEKITEKAHAKINLTLTVGKKRKDGYHEIDTIMHSIDLHDTITLEKSENLKLTVEEGKAPEKEENLMWKTAEEFYKKIKEKPQVHMKLYKRIPAQAGLGGGSADAAAVLRGLNKLTKANLTKEELCEIGVKYGADIPFCIYEGSARCRGIGEKIKQIKKYENIPLIIVQSETTISTKEAYEEIDKSGKRNINKNETVIQAIEERNIKKLKEKIYNDFEKALFEKNKELKEIKTELKKISETVQMSGSGSAFFIICEKEEQEKIMKKLKETKKFKFIQKATTI</sequence>
<evidence type="ECO:0000313" key="13">
    <source>
        <dbReference type="EMBL" id="EGF14242.1"/>
    </source>
</evidence>
<dbReference type="SUPFAM" id="SSF54211">
    <property type="entry name" value="Ribosomal protein S5 domain 2-like"/>
    <property type="match status" value="1"/>
</dbReference>
<evidence type="ECO:0000313" key="14">
    <source>
        <dbReference type="Proteomes" id="UP000003503"/>
    </source>
</evidence>
<dbReference type="NCBIfam" id="NF011202">
    <property type="entry name" value="PRK14608.1"/>
    <property type="match status" value="1"/>
</dbReference>
<evidence type="ECO:0000256" key="7">
    <source>
        <dbReference type="ARBA" id="ARBA00022840"/>
    </source>
</evidence>
<dbReference type="EC" id="2.7.1.148" evidence="2 9"/>